<feature type="transmembrane region" description="Helical" evidence="6">
    <location>
        <begin position="73"/>
        <end position="91"/>
    </location>
</feature>
<evidence type="ECO:0000256" key="4">
    <source>
        <dbReference type="ARBA" id="ARBA00022989"/>
    </source>
</evidence>
<evidence type="ECO:0000256" key="1">
    <source>
        <dbReference type="ARBA" id="ARBA00004651"/>
    </source>
</evidence>
<keyword evidence="2" id="KW-1003">Cell membrane</keyword>
<sequence>MLPEDPSLAPNRYNLNNELAKERNRAAAERTLMAWIRTCLALISFGFGIDQLVAVLGRTQISQASHPSPMARLLGLCFIGLGTFAMVAAILEHRQVLRLIRRDDYLYRPGRSISLTVATALTLLGVASFLGILISALTR</sequence>
<evidence type="ECO:0000313" key="8">
    <source>
        <dbReference type="EMBL" id="ASC73833.1"/>
    </source>
</evidence>
<feature type="transmembrane region" description="Helical" evidence="6">
    <location>
        <begin position="32"/>
        <end position="53"/>
    </location>
</feature>
<evidence type="ECO:0000256" key="2">
    <source>
        <dbReference type="ARBA" id="ARBA00022475"/>
    </source>
</evidence>
<keyword evidence="3 6" id="KW-0812">Transmembrane</keyword>
<gene>
    <name evidence="8" type="ORF">XM38_048070</name>
</gene>
<accession>A0A1Z3HU65</accession>
<reference evidence="8 9" key="1">
    <citation type="journal article" date="2016" name="Biochim. Biophys. Acta">
        <title>Characterization of red-shifted phycobilisomes isolated from the chlorophyll f-containing cyanobacterium Halomicronema hongdechloris.</title>
        <authorList>
            <person name="Li Y."/>
            <person name="Lin Y."/>
            <person name="Garvey C.J."/>
            <person name="Birch D."/>
            <person name="Corkery R.W."/>
            <person name="Loughlin P.C."/>
            <person name="Scheer H."/>
            <person name="Willows R.D."/>
            <person name="Chen M."/>
        </authorList>
    </citation>
    <scope>NUCLEOTIDE SEQUENCE [LARGE SCALE GENOMIC DNA]</scope>
    <source>
        <strain evidence="8 9">C2206</strain>
    </source>
</reference>
<dbReference type="Pfam" id="PF02656">
    <property type="entry name" value="DUF202"/>
    <property type="match status" value="1"/>
</dbReference>
<keyword evidence="9" id="KW-1185">Reference proteome</keyword>
<dbReference type="GO" id="GO:0005886">
    <property type="term" value="C:plasma membrane"/>
    <property type="evidence" value="ECO:0007669"/>
    <property type="project" value="UniProtKB-SubCell"/>
</dbReference>
<proteinExistence type="predicted"/>
<comment type="subcellular location">
    <subcellularLocation>
        <location evidence="1">Cell membrane</location>
        <topology evidence="1">Multi-pass membrane protein</topology>
    </subcellularLocation>
</comment>
<feature type="transmembrane region" description="Helical" evidence="6">
    <location>
        <begin position="112"/>
        <end position="137"/>
    </location>
</feature>
<keyword evidence="5 6" id="KW-0472">Membrane</keyword>
<name>A0A1Z3HU65_9CYAN</name>
<dbReference type="InterPro" id="IPR003807">
    <property type="entry name" value="DUF202"/>
</dbReference>
<dbReference type="AlphaFoldDB" id="A0A1Z3HU65"/>
<dbReference type="STRING" id="1641165.XM38_01895"/>
<dbReference type="InterPro" id="IPR052053">
    <property type="entry name" value="IM_YidH-like"/>
</dbReference>
<dbReference type="OrthoDB" id="582337at2"/>
<organism evidence="8 9">
    <name type="scientific">Halomicronema hongdechloris C2206</name>
    <dbReference type="NCBI Taxonomy" id="1641165"/>
    <lineage>
        <taxon>Bacteria</taxon>
        <taxon>Bacillati</taxon>
        <taxon>Cyanobacteriota</taxon>
        <taxon>Cyanophyceae</taxon>
        <taxon>Nodosilineales</taxon>
        <taxon>Nodosilineaceae</taxon>
        <taxon>Halomicronema</taxon>
    </lineage>
</organism>
<evidence type="ECO:0000313" key="9">
    <source>
        <dbReference type="Proteomes" id="UP000191901"/>
    </source>
</evidence>
<protein>
    <recommendedName>
        <fullName evidence="7">DUF202 domain-containing protein</fullName>
    </recommendedName>
</protein>
<dbReference type="EMBL" id="CP021983">
    <property type="protein sequence ID" value="ASC73833.1"/>
    <property type="molecule type" value="Genomic_DNA"/>
</dbReference>
<evidence type="ECO:0000256" key="5">
    <source>
        <dbReference type="ARBA" id="ARBA00023136"/>
    </source>
</evidence>
<dbReference type="PANTHER" id="PTHR34187">
    <property type="entry name" value="FGR18P"/>
    <property type="match status" value="1"/>
</dbReference>
<dbReference type="Proteomes" id="UP000191901">
    <property type="component" value="Chromosome"/>
</dbReference>
<evidence type="ECO:0000256" key="3">
    <source>
        <dbReference type="ARBA" id="ARBA00022692"/>
    </source>
</evidence>
<keyword evidence="4 6" id="KW-1133">Transmembrane helix</keyword>
<dbReference type="RefSeq" id="WP_080805431.1">
    <property type="nucleotide sequence ID" value="NZ_CP021983.2"/>
</dbReference>
<dbReference type="PANTHER" id="PTHR34187:SF2">
    <property type="entry name" value="DUF202 DOMAIN-CONTAINING PROTEIN"/>
    <property type="match status" value="1"/>
</dbReference>
<dbReference type="KEGG" id="hhg:XM38_048070"/>
<feature type="domain" description="DUF202" evidence="7">
    <location>
        <begin position="23"/>
        <end position="98"/>
    </location>
</feature>
<evidence type="ECO:0000259" key="7">
    <source>
        <dbReference type="Pfam" id="PF02656"/>
    </source>
</evidence>
<evidence type="ECO:0000256" key="6">
    <source>
        <dbReference type="SAM" id="Phobius"/>
    </source>
</evidence>